<gene>
    <name evidence="2" type="ORF">ARD30_10475</name>
</gene>
<feature type="transmembrane region" description="Helical" evidence="1">
    <location>
        <begin position="50"/>
        <end position="74"/>
    </location>
</feature>
<sequence>MGLPSPFRHNLALERPAAAFTQRQCSSFRFARQSSMHAYPFDVASRHVSLVASLMICLSIILGSAAALTVVIPFS</sequence>
<keyword evidence="1" id="KW-0812">Transmembrane</keyword>
<name>A0A0Q3I884_9HYPH</name>
<dbReference type="AlphaFoldDB" id="A0A0Q3I884"/>
<reference evidence="2 3" key="1">
    <citation type="submission" date="2015-10" db="EMBL/GenBank/DDBJ databases">
        <title>Draft genome of Bosea thiooxidans.</title>
        <authorList>
            <person name="Wang X."/>
        </authorList>
    </citation>
    <scope>NUCLEOTIDE SEQUENCE [LARGE SCALE GENOMIC DNA]</scope>
    <source>
        <strain evidence="2 3">CGMCC 9174</strain>
    </source>
</reference>
<dbReference type="EMBL" id="LMAR01000026">
    <property type="protein sequence ID" value="KQK31247.1"/>
    <property type="molecule type" value="Genomic_DNA"/>
</dbReference>
<comment type="caution">
    <text evidence="2">The sequence shown here is derived from an EMBL/GenBank/DDBJ whole genome shotgun (WGS) entry which is preliminary data.</text>
</comment>
<dbReference type="STRING" id="53254.SAMN05660750_01513"/>
<accession>A0A0Q3I884</accession>
<keyword evidence="1" id="KW-0472">Membrane</keyword>
<proteinExistence type="predicted"/>
<keyword evidence="3" id="KW-1185">Reference proteome</keyword>
<dbReference type="Proteomes" id="UP000051562">
    <property type="component" value="Unassembled WGS sequence"/>
</dbReference>
<evidence type="ECO:0000313" key="2">
    <source>
        <dbReference type="EMBL" id="KQK31247.1"/>
    </source>
</evidence>
<evidence type="ECO:0000313" key="3">
    <source>
        <dbReference type="Proteomes" id="UP000051562"/>
    </source>
</evidence>
<protein>
    <submittedName>
        <fullName evidence="2">Uncharacterized protein</fullName>
    </submittedName>
</protein>
<keyword evidence="1" id="KW-1133">Transmembrane helix</keyword>
<evidence type="ECO:0000256" key="1">
    <source>
        <dbReference type="SAM" id="Phobius"/>
    </source>
</evidence>
<organism evidence="2 3">
    <name type="scientific">Bosea thiooxidans</name>
    <dbReference type="NCBI Taxonomy" id="53254"/>
    <lineage>
        <taxon>Bacteria</taxon>
        <taxon>Pseudomonadati</taxon>
        <taxon>Pseudomonadota</taxon>
        <taxon>Alphaproteobacteria</taxon>
        <taxon>Hyphomicrobiales</taxon>
        <taxon>Boseaceae</taxon>
        <taxon>Bosea</taxon>
    </lineage>
</organism>